<dbReference type="InterPro" id="IPR011991">
    <property type="entry name" value="ArsR-like_HTH"/>
</dbReference>
<dbReference type="Gene3D" id="1.10.10.10">
    <property type="entry name" value="Winged helix-like DNA-binding domain superfamily/Winged helix DNA-binding domain"/>
    <property type="match status" value="1"/>
</dbReference>
<dbReference type="InterPro" id="IPR001845">
    <property type="entry name" value="HTH_ArsR_DNA-bd_dom"/>
</dbReference>
<evidence type="ECO:0000259" key="2">
    <source>
        <dbReference type="SMART" id="SM00418"/>
    </source>
</evidence>
<dbReference type="NCBIfam" id="NF005061">
    <property type="entry name" value="PRK06474.1"/>
    <property type="match status" value="1"/>
</dbReference>
<keyword evidence="1" id="KW-0238">DNA-binding</keyword>
<dbReference type="InterPro" id="IPR036388">
    <property type="entry name" value="WH-like_DNA-bd_sf"/>
</dbReference>
<dbReference type="EMBL" id="JAUJWV010000001">
    <property type="protein sequence ID" value="MDN7242328.1"/>
    <property type="molecule type" value="Genomic_DNA"/>
</dbReference>
<keyword evidence="4" id="KW-1185">Reference proteome</keyword>
<reference evidence="3 4" key="1">
    <citation type="submission" date="2023-06" db="EMBL/GenBank/DDBJ databases">
        <title>Novel species in genus Planococcus.</title>
        <authorList>
            <person name="Ning S."/>
        </authorList>
    </citation>
    <scope>NUCLEOTIDE SEQUENCE [LARGE SCALE GENOMIC DNA]</scope>
    <source>
        <strain evidence="3 4">N028</strain>
    </source>
</reference>
<dbReference type="InterPro" id="IPR036390">
    <property type="entry name" value="WH_DNA-bd_sf"/>
</dbReference>
<name>A0ABT8N361_9BACL</name>
<accession>A0ABT8N361</accession>
<dbReference type="Pfam" id="PF12840">
    <property type="entry name" value="HTH_20"/>
    <property type="match status" value="1"/>
</dbReference>
<dbReference type="SUPFAM" id="SSF46785">
    <property type="entry name" value="Winged helix' DNA-binding domain"/>
    <property type="match status" value="1"/>
</dbReference>
<proteinExistence type="predicted"/>
<organism evidence="3 4">
    <name type="scientific">Planococcus shixiaomingii</name>
    <dbReference type="NCBI Taxonomy" id="3058393"/>
    <lineage>
        <taxon>Bacteria</taxon>
        <taxon>Bacillati</taxon>
        <taxon>Bacillota</taxon>
        <taxon>Bacilli</taxon>
        <taxon>Bacillales</taxon>
        <taxon>Caryophanaceae</taxon>
        <taxon>Planococcus</taxon>
    </lineage>
</organism>
<comment type="caution">
    <text evidence="3">The sequence shown here is derived from an EMBL/GenBank/DDBJ whole genome shotgun (WGS) entry which is preliminary data.</text>
</comment>
<dbReference type="SMART" id="SM00418">
    <property type="entry name" value="HTH_ARSR"/>
    <property type="match status" value="1"/>
</dbReference>
<evidence type="ECO:0000256" key="1">
    <source>
        <dbReference type="ARBA" id="ARBA00023125"/>
    </source>
</evidence>
<dbReference type="CDD" id="cd00090">
    <property type="entry name" value="HTH_ARSR"/>
    <property type="match status" value="1"/>
</dbReference>
<sequence length="181" mass="20623">MKESKADIILHPVRMRIIQTLVNKRNLTVQQIGEKLADIPQASLYRHLKKLSDGGIIEVVEENKVRGTVEKVYGLPEQGASLSEEELKNAGPEEHMGFFMKFMATVMDDFERYVNQEDFNFVKDGTGYSQASFYASDEEYLEFVTTINSSLMKLIGNGEEGRRKRTLTTIVTAEKKDEHPE</sequence>
<evidence type="ECO:0000313" key="4">
    <source>
        <dbReference type="Proteomes" id="UP001172055"/>
    </source>
</evidence>
<dbReference type="Gene3D" id="6.10.140.2180">
    <property type="match status" value="1"/>
</dbReference>
<protein>
    <submittedName>
        <fullName evidence="3">Helix-turn-helix domain-containing protein</fullName>
    </submittedName>
</protein>
<gene>
    <name evidence="3" type="ORF">QWY14_10985</name>
</gene>
<dbReference type="Proteomes" id="UP001172055">
    <property type="component" value="Unassembled WGS sequence"/>
</dbReference>
<evidence type="ECO:0000313" key="3">
    <source>
        <dbReference type="EMBL" id="MDN7242328.1"/>
    </source>
</evidence>
<feature type="domain" description="HTH arsR-type" evidence="2">
    <location>
        <begin position="8"/>
        <end position="88"/>
    </location>
</feature>